<keyword evidence="3" id="KW-1185">Reference proteome</keyword>
<name>A0A8H4WQW3_9HYPO</name>
<feature type="compositionally biased region" description="Polar residues" evidence="1">
    <location>
        <begin position="473"/>
        <end position="485"/>
    </location>
</feature>
<reference evidence="2" key="2">
    <citation type="submission" date="2020-05" db="EMBL/GenBank/DDBJ databases">
        <authorList>
            <person name="Kim H.-S."/>
            <person name="Proctor R.H."/>
            <person name="Brown D.W."/>
        </authorList>
    </citation>
    <scope>NUCLEOTIDE SEQUENCE</scope>
    <source>
        <strain evidence="2">NRRL 45417</strain>
    </source>
</reference>
<evidence type="ECO:0000313" key="2">
    <source>
        <dbReference type="EMBL" id="KAF4946519.1"/>
    </source>
</evidence>
<dbReference type="AlphaFoldDB" id="A0A8H4WQW3"/>
<feature type="compositionally biased region" description="Basic and acidic residues" evidence="1">
    <location>
        <begin position="45"/>
        <end position="54"/>
    </location>
</feature>
<dbReference type="Proteomes" id="UP000604273">
    <property type="component" value="Unassembled WGS sequence"/>
</dbReference>
<feature type="region of interest" description="Disordered" evidence="1">
    <location>
        <begin position="296"/>
        <end position="318"/>
    </location>
</feature>
<feature type="region of interest" description="Disordered" evidence="1">
    <location>
        <begin position="464"/>
        <end position="485"/>
    </location>
</feature>
<protein>
    <submittedName>
        <fullName evidence="2">Uncharacterized protein</fullName>
    </submittedName>
</protein>
<evidence type="ECO:0000313" key="3">
    <source>
        <dbReference type="Proteomes" id="UP000604273"/>
    </source>
</evidence>
<dbReference type="PANTHER" id="PTHR38166:SF1">
    <property type="entry name" value="C2H2-TYPE DOMAIN-CONTAINING PROTEIN"/>
    <property type="match status" value="1"/>
</dbReference>
<sequence length="1132" mass="126860">MDLSHRSDVDQDGGNHPPGITQKPGLDTTSDGQYIAASEPPAQKRRSDEPDQRIKKQHPERRSDRKAGRNERDGEVGGSGKADGPRYPQRSGPPAKKFSCPFHKYDPVRYTDCIGAQLFRISDVMQHIKKSHMLQDIIFKSDGTISPEKTCVYCKSCRHEFHGLGAGGRLYNHKKTCQAGNQPATIEQAGVLLPQEVRELMLALQTRNDEVAKWNFIWANCFPLTATPPPYAENVVSRPRAHLILLDLLVSYHTNDWSSAKNRQSWIDKALSEIYSGSPFDDTEPQVNDENTLRSTIRFNPSPHEESTSEPPGVISPSVRVPIDDYFDIGSLRGTSTPNNFSNDSRYGKNALTVPDSIFNIVPKSSVDRHNIDQRSNPLKTAIVNIDHPNVHILLKNSFDKVAIGEYAWLLELKALGISMDEIADELLERAQYGPWIYSKFNVRDVETYHQDFHIAGCLHSDKEDESMPTVPSHPTQARTSTEAGSENSFREAIQYLCGIGGVSPVPDGSPSLQFGSVVFEDSHSTAIISLVNGHSAQVVTGVLQHLHKAIGTLQQVGGCCDSFTFLARQESVVDLIRMIPESTSRLEHLKSLANPNASLVGMNPQLLDSLTAQFLSLAFALYAQGHCEPFEPFFLDTPLKRMLLIGNQTWEPLFTGPCILASAVELSCFGEMVQRRVFAFQYFEAFDRSKVFSDSDKKFDLKAFPEDLLDTWGPGDFIIHKDDPEYLHAISIGGGLITSNSTAPESHHLPVLHWSPASEGNINFPSTFPRHLKMVIGSRVSINQACRVTPEEHVQMAIPWLKELGTFPSYWEVSERQLGLGFQGGQSAVGIVNFAQTWVKRLGQTKKSNILAKRSLSIADLEGPFAVQVSFCTGIARRVRLRELLADVLPAYVADLATQPCYWERLQGWNILDILKHDDFRTHYQRLDRELQAEFETLAIAVLFLLQDTGVDRKGENFVVGCIPQGLALQCFKIPIEKESFWARILADSEDVATFAYVATRCFETDRVRCRGPTEPWVNTTALFSTAVSLCQDRLVTQGIQVQQTTWSLKDSEAYLIGRSDSPLLVRVFRPSILEEPRLLVSMSRIIAPFLRRWSRKQGYKKPWRLRESRAIDHQHQMAESVVVTSDFETS</sequence>
<feature type="compositionally biased region" description="Basic and acidic residues" evidence="1">
    <location>
        <begin position="60"/>
        <end position="75"/>
    </location>
</feature>
<evidence type="ECO:0000256" key="1">
    <source>
        <dbReference type="SAM" id="MobiDB-lite"/>
    </source>
</evidence>
<dbReference type="EMBL" id="JABFAI010000317">
    <property type="protein sequence ID" value="KAF4946519.1"/>
    <property type="molecule type" value="Genomic_DNA"/>
</dbReference>
<dbReference type="PANTHER" id="PTHR38166">
    <property type="entry name" value="C2H2-TYPE DOMAIN-CONTAINING PROTEIN-RELATED"/>
    <property type="match status" value="1"/>
</dbReference>
<organism evidence="2 3">
    <name type="scientific">Fusarium gaditjirri</name>
    <dbReference type="NCBI Taxonomy" id="282569"/>
    <lineage>
        <taxon>Eukaryota</taxon>
        <taxon>Fungi</taxon>
        <taxon>Dikarya</taxon>
        <taxon>Ascomycota</taxon>
        <taxon>Pezizomycotina</taxon>
        <taxon>Sordariomycetes</taxon>
        <taxon>Hypocreomycetidae</taxon>
        <taxon>Hypocreales</taxon>
        <taxon>Nectriaceae</taxon>
        <taxon>Fusarium</taxon>
        <taxon>Fusarium nisikadoi species complex</taxon>
    </lineage>
</organism>
<reference evidence="2" key="1">
    <citation type="journal article" date="2020" name="BMC Genomics">
        <title>Correction to: Identification and distribution of gene clusters required for synthesis of sphingolipid metabolism inhibitors in diverse species of the filamentous fungus Fusarium.</title>
        <authorList>
            <person name="Kim H.S."/>
            <person name="Lohmar J.M."/>
            <person name="Busman M."/>
            <person name="Brown D.W."/>
            <person name="Naumann T.A."/>
            <person name="Divon H.H."/>
            <person name="Lysoe E."/>
            <person name="Uhlig S."/>
            <person name="Proctor R.H."/>
        </authorList>
    </citation>
    <scope>NUCLEOTIDE SEQUENCE</scope>
    <source>
        <strain evidence="2">NRRL 45417</strain>
    </source>
</reference>
<comment type="caution">
    <text evidence="2">The sequence shown here is derived from an EMBL/GenBank/DDBJ whole genome shotgun (WGS) entry which is preliminary data.</text>
</comment>
<accession>A0A8H4WQW3</accession>
<proteinExistence type="predicted"/>
<feature type="region of interest" description="Disordered" evidence="1">
    <location>
        <begin position="1"/>
        <end position="100"/>
    </location>
</feature>
<dbReference type="OrthoDB" id="428577at2759"/>
<gene>
    <name evidence="2" type="ORF">FGADI_11157</name>
</gene>